<evidence type="ECO:0000313" key="2">
    <source>
        <dbReference type="EMBL" id="KAF3325828.1"/>
    </source>
</evidence>
<protein>
    <submittedName>
        <fullName evidence="2">Protein FAM133-like protein</fullName>
    </submittedName>
</protein>
<keyword evidence="3" id="KW-1185">Reference proteome</keyword>
<name>A0A833VJS0_9POAL</name>
<evidence type="ECO:0000256" key="1">
    <source>
        <dbReference type="SAM" id="MobiDB-lite"/>
    </source>
</evidence>
<evidence type="ECO:0000313" key="3">
    <source>
        <dbReference type="Proteomes" id="UP000623129"/>
    </source>
</evidence>
<dbReference type="PANTHER" id="PTHR48227:SF1">
    <property type="entry name" value="DNA LIGASE 1-LIKE"/>
    <property type="match status" value="1"/>
</dbReference>
<organism evidence="2 3">
    <name type="scientific">Carex littledalei</name>
    <dbReference type="NCBI Taxonomy" id="544730"/>
    <lineage>
        <taxon>Eukaryota</taxon>
        <taxon>Viridiplantae</taxon>
        <taxon>Streptophyta</taxon>
        <taxon>Embryophyta</taxon>
        <taxon>Tracheophyta</taxon>
        <taxon>Spermatophyta</taxon>
        <taxon>Magnoliopsida</taxon>
        <taxon>Liliopsida</taxon>
        <taxon>Poales</taxon>
        <taxon>Cyperaceae</taxon>
        <taxon>Cyperoideae</taxon>
        <taxon>Cariceae</taxon>
        <taxon>Carex</taxon>
        <taxon>Carex subgen. Euthyceras</taxon>
    </lineage>
</organism>
<feature type="compositionally biased region" description="Basic residues" evidence="1">
    <location>
        <begin position="103"/>
        <end position="112"/>
    </location>
</feature>
<proteinExistence type="predicted"/>
<reference evidence="2" key="1">
    <citation type="submission" date="2020-01" db="EMBL/GenBank/DDBJ databases">
        <title>Genome sequence of Kobresia littledalei, the first chromosome-level genome in the family Cyperaceae.</title>
        <authorList>
            <person name="Qu G."/>
        </authorList>
    </citation>
    <scope>NUCLEOTIDE SEQUENCE</scope>
    <source>
        <strain evidence="2">C.B.Clarke</strain>
        <tissue evidence="2">Leaf</tissue>
    </source>
</reference>
<dbReference type="Proteomes" id="UP000623129">
    <property type="component" value="Unassembled WGS sequence"/>
</dbReference>
<dbReference type="EMBL" id="SWLB01000019">
    <property type="protein sequence ID" value="KAF3325828.1"/>
    <property type="molecule type" value="Genomic_DNA"/>
</dbReference>
<feature type="compositionally biased region" description="Basic and acidic residues" evidence="1">
    <location>
        <begin position="113"/>
        <end position="137"/>
    </location>
</feature>
<comment type="caution">
    <text evidence="2">The sequence shown here is derived from an EMBL/GenBank/DDBJ whole genome shotgun (WGS) entry which is preliminary data.</text>
</comment>
<feature type="compositionally biased region" description="Basic residues" evidence="1">
    <location>
        <begin position="138"/>
        <end position="148"/>
    </location>
</feature>
<gene>
    <name evidence="2" type="ORF">FCM35_KLT08908</name>
</gene>
<accession>A0A833VJS0</accession>
<dbReference type="PANTHER" id="PTHR48227">
    <property type="entry name" value="DNA TOPOISOMERASE 1-LIKE"/>
    <property type="match status" value="1"/>
</dbReference>
<dbReference type="OrthoDB" id="696117at2759"/>
<feature type="region of interest" description="Disordered" evidence="1">
    <location>
        <begin position="72"/>
        <end position="155"/>
    </location>
</feature>
<dbReference type="AlphaFoldDB" id="A0A833VJS0"/>
<sequence>MSAVTGSIVSSKSISLSRAARTLRKFVESDTAAKPDIAAYLRRTSAAFNDLIEFHNEIKHRKYKNAGIEEMEEESCMGLGSEQCGGDDGAVREVEDGDWASEKKKKKKKRKRENVDTKSDDGFDQVEKEINSEADTGRKKKKRKHSEKQKKIEEN</sequence>